<dbReference type="Proteomes" id="UP001217918">
    <property type="component" value="Unassembled WGS sequence"/>
</dbReference>
<evidence type="ECO:0000313" key="3">
    <source>
        <dbReference type="Proteomes" id="UP001217918"/>
    </source>
</evidence>
<evidence type="ECO:0000256" key="1">
    <source>
        <dbReference type="SAM" id="MobiDB-lite"/>
    </source>
</evidence>
<feature type="region of interest" description="Disordered" evidence="1">
    <location>
        <begin position="321"/>
        <end position="345"/>
    </location>
</feature>
<dbReference type="AlphaFoldDB" id="A0AAD9IDW8"/>
<evidence type="ECO:0000313" key="2">
    <source>
        <dbReference type="EMBL" id="KAK2074932.1"/>
    </source>
</evidence>
<feature type="compositionally biased region" description="Low complexity" evidence="1">
    <location>
        <begin position="378"/>
        <end position="390"/>
    </location>
</feature>
<name>A0AAD9IDW8_9PEZI</name>
<keyword evidence="3" id="KW-1185">Reference proteome</keyword>
<feature type="region of interest" description="Disordered" evidence="1">
    <location>
        <begin position="366"/>
        <end position="398"/>
    </location>
</feature>
<reference evidence="2" key="1">
    <citation type="journal article" date="2023" name="Mol. Plant Microbe Interact.">
        <title>Elucidating the Obligate Nature and Biological Capacity of an Invasive Fungal Corn Pathogen.</title>
        <authorList>
            <person name="MacCready J.S."/>
            <person name="Roggenkamp E.M."/>
            <person name="Gdanetz K."/>
            <person name="Chilvers M.I."/>
        </authorList>
    </citation>
    <scope>NUCLEOTIDE SEQUENCE</scope>
    <source>
        <strain evidence="2">PM02</strain>
    </source>
</reference>
<proteinExistence type="predicted"/>
<gene>
    <name evidence="2" type="ORF">P8C59_009102</name>
</gene>
<sequence length="398" mass="44476">MSGKSESIPSLEDKSNSYGGFQVVLSSNPLEGTTYTFYASLSWSSELQMNRWTEFESGKDVCARIMGSDPVHFVVVSVYRTHQLLPRWQNYLNARARYYDVMRWMLYHVMDPSARYFNGPAFPTPAGGPKAIASVLKKASQAFLKVHRRFKPIEDKAEDESEADHHGSGNRCTAASPWAYAHALADELKRRFDAVEADRGEGTSVTRRGAVSSIEAANCGAPFEVDLIRTIEGLVPGGMRAGMTYLFSAVLPYHLEMGLNSWTAQDKKKIDKVLEGAKARFWNMYVEREQLNQYPDVLLRTALTSASQEYRRANPEFQPVVADFDVDDDERPDDGNRVPTTGPTPERYVNYLLHYAWMHFLDAHQRPGSSNQPRALPGSASGAEAEASISPRGDDTKA</sequence>
<protein>
    <submittedName>
        <fullName evidence="2">Uncharacterized protein</fullName>
    </submittedName>
</protein>
<accession>A0AAD9IDW8</accession>
<organism evidence="2 3">
    <name type="scientific">Phyllachora maydis</name>
    <dbReference type="NCBI Taxonomy" id="1825666"/>
    <lineage>
        <taxon>Eukaryota</taxon>
        <taxon>Fungi</taxon>
        <taxon>Dikarya</taxon>
        <taxon>Ascomycota</taxon>
        <taxon>Pezizomycotina</taxon>
        <taxon>Sordariomycetes</taxon>
        <taxon>Sordariomycetidae</taxon>
        <taxon>Phyllachorales</taxon>
        <taxon>Phyllachoraceae</taxon>
        <taxon>Phyllachora</taxon>
    </lineage>
</organism>
<comment type="caution">
    <text evidence="2">The sequence shown here is derived from an EMBL/GenBank/DDBJ whole genome shotgun (WGS) entry which is preliminary data.</text>
</comment>
<dbReference type="EMBL" id="JAQQPM010000009">
    <property type="protein sequence ID" value="KAK2074932.1"/>
    <property type="molecule type" value="Genomic_DNA"/>
</dbReference>